<dbReference type="InParanoid" id="A0A200QN22"/>
<feature type="domain" description="Prephenate/arogenate dehydrogenase" evidence="2">
    <location>
        <begin position="42"/>
        <end position="195"/>
    </location>
</feature>
<dbReference type="GO" id="GO:0004665">
    <property type="term" value="F:prephenate dehydrogenase (NADP+) activity"/>
    <property type="evidence" value="ECO:0007669"/>
    <property type="project" value="InterPro"/>
</dbReference>
<evidence type="ECO:0000259" key="2">
    <source>
        <dbReference type="PROSITE" id="PS51176"/>
    </source>
</evidence>
<dbReference type="Pfam" id="PF02153">
    <property type="entry name" value="PDH_N"/>
    <property type="match status" value="1"/>
</dbReference>
<evidence type="ECO:0000313" key="4">
    <source>
        <dbReference type="Proteomes" id="UP000195402"/>
    </source>
</evidence>
<dbReference type="STRING" id="56857.A0A200QN22"/>
<name>A0A200QN22_MACCD</name>
<comment type="caution">
    <text evidence="3">The sequence shown here is derived from an EMBL/GenBank/DDBJ whole genome shotgun (WGS) entry which is preliminary data.</text>
</comment>
<proteinExistence type="predicted"/>
<dbReference type="GO" id="GO:0033730">
    <property type="term" value="F:arogenate dehydrogenase (NADP+) activity"/>
    <property type="evidence" value="ECO:0007669"/>
    <property type="project" value="InterPro"/>
</dbReference>
<dbReference type="InterPro" id="IPR045011">
    <property type="entry name" value="TYRAAT1/2"/>
</dbReference>
<accession>A0A200QN22</accession>
<dbReference type="GO" id="GO:0008977">
    <property type="term" value="F:prephenate dehydrogenase (NAD+) activity"/>
    <property type="evidence" value="ECO:0007669"/>
    <property type="project" value="InterPro"/>
</dbReference>
<dbReference type="PANTHER" id="PTHR43207:SF6">
    <property type="entry name" value="OS06G0542200 PROTEIN"/>
    <property type="match status" value="1"/>
</dbReference>
<reference evidence="3 4" key="1">
    <citation type="journal article" date="2017" name="Mol. Plant">
        <title>The Genome of Medicinal Plant Macleaya cordata Provides New Insights into Benzylisoquinoline Alkaloids Metabolism.</title>
        <authorList>
            <person name="Liu X."/>
            <person name="Liu Y."/>
            <person name="Huang P."/>
            <person name="Ma Y."/>
            <person name="Qing Z."/>
            <person name="Tang Q."/>
            <person name="Cao H."/>
            <person name="Cheng P."/>
            <person name="Zheng Y."/>
            <person name="Yuan Z."/>
            <person name="Zhou Y."/>
            <person name="Liu J."/>
            <person name="Tang Z."/>
            <person name="Zhuo Y."/>
            <person name="Zhang Y."/>
            <person name="Yu L."/>
            <person name="Huang J."/>
            <person name="Yang P."/>
            <person name="Peng Q."/>
            <person name="Zhang J."/>
            <person name="Jiang W."/>
            <person name="Zhang Z."/>
            <person name="Lin K."/>
            <person name="Ro D.K."/>
            <person name="Chen X."/>
            <person name="Xiong X."/>
            <person name="Shang Y."/>
            <person name="Huang S."/>
            <person name="Zeng J."/>
        </authorList>
    </citation>
    <scope>NUCLEOTIDE SEQUENCE [LARGE SCALE GENOMIC DNA]</scope>
    <source>
        <strain evidence="4">cv. BLH2017</strain>
        <tissue evidence="3">Root</tissue>
    </source>
</reference>
<sequence length="195" mass="21689">MIENSSVIKPISIQRRRLQIVNNHVEKFPASPPSEIVVEPAIKIGIIGFGNFGQFLARAFQRQGHSIVATSRSDYSDYCLNNGIEFFRDVDGLCEAQPDVVLVCSSIVSTENVVRGIPFHKLKPDTIFADVLSVKQFPRNLFLEVLPEEFGILCTHPMFGPNSGEIAGKGHALYMTKFEYQNQKTASRIGYAPNS</sequence>
<keyword evidence="4" id="KW-1185">Reference proteome</keyword>
<dbReference type="InterPro" id="IPR003099">
    <property type="entry name" value="Prephen_DH"/>
</dbReference>
<evidence type="ECO:0000256" key="1">
    <source>
        <dbReference type="ARBA" id="ARBA00023002"/>
    </source>
</evidence>
<dbReference type="InterPro" id="IPR046826">
    <property type="entry name" value="PDH_N"/>
</dbReference>
<organism evidence="3 4">
    <name type="scientific">Macleaya cordata</name>
    <name type="common">Five-seeded plume-poppy</name>
    <name type="synonym">Bocconia cordata</name>
    <dbReference type="NCBI Taxonomy" id="56857"/>
    <lineage>
        <taxon>Eukaryota</taxon>
        <taxon>Viridiplantae</taxon>
        <taxon>Streptophyta</taxon>
        <taxon>Embryophyta</taxon>
        <taxon>Tracheophyta</taxon>
        <taxon>Spermatophyta</taxon>
        <taxon>Magnoliopsida</taxon>
        <taxon>Ranunculales</taxon>
        <taxon>Papaveraceae</taxon>
        <taxon>Papaveroideae</taxon>
        <taxon>Macleaya</taxon>
    </lineage>
</organism>
<dbReference type="EMBL" id="MVGT01001498">
    <property type="protein sequence ID" value="OVA11864.1"/>
    <property type="molecule type" value="Genomic_DNA"/>
</dbReference>
<dbReference type="Gene3D" id="3.40.50.720">
    <property type="entry name" value="NAD(P)-binding Rossmann-like Domain"/>
    <property type="match status" value="1"/>
</dbReference>
<dbReference type="PANTHER" id="PTHR43207">
    <property type="entry name" value="AROGENATE DEHYDROGENASE-RELATED"/>
    <property type="match status" value="1"/>
</dbReference>
<dbReference type="Proteomes" id="UP000195402">
    <property type="component" value="Unassembled WGS sequence"/>
</dbReference>
<dbReference type="GO" id="GO:0070403">
    <property type="term" value="F:NAD+ binding"/>
    <property type="evidence" value="ECO:0007669"/>
    <property type="project" value="InterPro"/>
</dbReference>
<dbReference type="GO" id="GO:0006571">
    <property type="term" value="P:tyrosine biosynthetic process"/>
    <property type="evidence" value="ECO:0007669"/>
    <property type="project" value="InterPro"/>
</dbReference>
<gene>
    <name evidence="3" type="ORF">BVC80_1645g3</name>
</gene>
<dbReference type="AlphaFoldDB" id="A0A200QN22"/>
<dbReference type="SUPFAM" id="SSF51735">
    <property type="entry name" value="NAD(P)-binding Rossmann-fold domains"/>
    <property type="match status" value="1"/>
</dbReference>
<evidence type="ECO:0000313" key="3">
    <source>
        <dbReference type="EMBL" id="OVA11864.1"/>
    </source>
</evidence>
<dbReference type="InterPro" id="IPR036291">
    <property type="entry name" value="NAD(P)-bd_dom_sf"/>
</dbReference>
<keyword evidence="1" id="KW-0560">Oxidoreductase</keyword>
<dbReference type="PROSITE" id="PS51176">
    <property type="entry name" value="PDH_ADH"/>
    <property type="match status" value="1"/>
</dbReference>
<dbReference type="OrthoDB" id="1932494at2759"/>
<protein>
    <submittedName>
        <fullName evidence="3">Prephenate dehydrogenase</fullName>
    </submittedName>
</protein>